<accession>A0ABT8VGE4</accession>
<feature type="region of interest" description="Disordered" evidence="1">
    <location>
        <begin position="1"/>
        <end position="47"/>
    </location>
</feature>
<dbReference type="EMBL" id="JAUMKJ010000034">
    <property type="protein sequence ID" value="MDO3680034.1"/>
    <property type="molecule type" value="Genomic_DNA"/>
</dbReference>
<evidence type="ECO:0000313" key="2">
    <source>
        <dbReference type="EMBL" id="MDO3680034.1"/>
    </source>
</evidence>
<organism evidence="2 3">
    <name type="scientific">Paenibacillus ehimensis</name>
    <dbReference type="NCBI Taxonomy" id="79264"/>
    <lineage>
        <taxon>Bacteria</taxon>
        <taxon>Bacillati</taxon>
        <taxon>Bacillota</taxon>
        <taxon>Bacilli</taxon>
        <taxon>Bacillales</taxon>
        <taxon>Paenibacillaceae</taxon>
        <taxon>Paenibacillus</taxon>
    </lineage>
</organism>
<proteinExistence type="predicted"/>
<dbReference type="Proteomes" id="UP001168883">
    <property type="component" value="Unassembled WGS sequence"/>
</dbReference>
<keyword evidence="3" id="KW-1185">Reference proteome</keyword>
<evidence type="ECO:0000256" key="1">
    <source>
        <dbReference type="SAM" id="MobiDB-lite"/>
    </source>
</evidence>
<evidence type="ECO:0000313" key="3">
    <source>
        <dbReference type="Proteomes" id="UP001168883"/>
    </source>
</evidence>
<sequence>MALGTKPTPGQAEGSGRPEQTGAGVRADNGAAARPLTPSDVGPVWMR</sequence>
<reference evidence="2" key="1">
    <citation type="submission" date="2023-07" db="EMBL/GenBank/DDBJ databases">
        <authorList>
            <person name="Aktuganov G."/>
            <person name="Boyko T."/>
            <person name="Delegan Y."/>
            <person name="Galimzianova N."/>
            <person name="Gilvanova E."/>
            <person name="Korobov V."/>
            <person name="Kuzmina L."/>
            <person name="Melentiev A."/>
            <person name="Milman P."/>
            <person name="Ryabova A."/>
            <person name="Stupak E."/>
            <person name="Yasakov T."/>
            <person name="Zharikova N."/>
            <person name="Zhurenko E."/>
        </authorList>
    </citation>
    <scope>NUCLEOTIDE SEQUENCE</scope>
    <source>
        <strain evidence="2">IB-739</strain>
    </source>
</reference>
<gene>
    <name evidence="2" type="ORF">Q3C12_23775</name>
</gene>
<dbReference type="RefSeq" id="WP_164828039.1">
    <property type="nucleotide sequence ID" value="NZ_JAUMKJ010000034.1"/>
</dbReference>
<protein>
    <submittedName>
        <fullName evidence="2">Uncharacterized protein</fullName>
    </submittedName>
</protein>
<name>A0ABT8VGE4_9BACL</name>
<comment type="caution">
    <text evidence="2">The sequence shown here is derived from an EMBL/GenBank/DDBJ whole genome shotgun (WGS) entry which is preliminary data.</text>
</comment>